<sequence>NVIFNLKAVRSSIRDSPSSAIRKGRSPSPSPRHFVRRGTTFSFTEKETASEKRGVSPLRSKFPLIRSHSRPTTPVSTMTPTVSGRPTTPSSTRSMTPTVSGRPTTPSSTNTRRRYPSEPKKSSSMRLHAEKDSANENEQYPKDSAKVIEQYPTKSKRLLKALLSRRKSTKDESLYTFLDEY</sequence>
<keyword evidence="3" id="KW-1185">Reference proteome</keyword>
<evidence type="ECO:0000313" key="2">
    <source>
        <dbReference type="EMBL" id="KAF5180834.1"/>
    </source>
</evidence>
<accession>A0A7J6V6T2</accession>
<gene>
    <name evidence="2" type="ORF">FRX31_029580</name>
</gene>
<evidence type="ECO:0000313" key="3">
    <source>
        <dbReference type="Proteomes" id="UP000554482"/>
    </source>
</evidence>
<dbReference type="Proteomes" id="UP000554482">
    <property type="component" value="Unassembled WGS sequence"/>
</dbReference>
<proteinExistence type="predicted"/>
<feature type="compositionally biased region" description="Basic and acidic residues" evidence="1">
    <location>
        <begin position="45"/>
        <end position="54"/>
    </location>
</feature>
<organism evidence="2 3">
    <name type="scientific">Thalictrum thalictroides</name>
    <name type="common">Rue-anemone</name>
    <name type="synonym">Anemone thalictroides</name>
    <dbReference type="NCBI Taxonomy" id="46969"/>
    <lineage>
        <taxon>Eukaryota</taxon>
        <taxon>Viridiplantae</taxon>
        <taxon>Streptophyta</taxon>
        <taxon>Embryophyta</taxon>
        <taxon>Tracheophyta</taxon>
        <taxon>Spermatophyta</taxon>
        <taxon>Magnoliopsida</taxon>
        <taxon>Ranunculales</taxon>
        <taxon>Ranunculaceae</taxon>
        <taxon>Thalictroideae</taxon>
        <taxon>Thalictrum</taxon>
    </lineage>
</organism>
<dbReference type="EMBL" id="JABWDY010036906">
    <property type="protein sequence ID" value="KAF5180834.1"/>
    <property type="molecule type" value="Genomic_DNA"/>
</dbReference>
<name>A0A7J6V6T2_THATH</name>
<comment type="caution">
    <text evidence="2">The sequence shown here is derived from an EMBL/GenBank/DDBJ whole genome shotgun (WGS) entry which is preliminary data.</text>
</comment>
<protein>
    <submittedName>
        <fullName evidence="2">Abil2</fullName>
    </submittedName>
</protein>
<dbReference type="AlphaFoldDB" id="A0A7J6V6T2"/>
<feature type="non-terminal residue" evidence="2">
    <location>
        <position position="1"/>
    </location>
</feature>
<evidence type="ECO:0000256" key="1">
    <source>
        <dbReference type="SAM" id="MobiDB-lite"/>
    </source>
</evidence>
<feature type="region of interest" description="Disordered" evidence="1">
    <location>
        <begin position="45"/>
        <end position="154"/>
    </location>
</feature>
<reference evidence="2 3" key="1">
    <citation type="submission" date="2020-06" db="EMBL/GenBank/DDBJ databases">
        <title>Transcriptomic and genomic resources for Thalictrum thalictroides and T. hernandezii: Facilitating candidate gene discovery in an emerging model plant lineage.</title>
        <authorList>
            <person name="Arias T."/>
            <person name="Riano-Pachon D.M."/>
            <person name="Di Stilio V.S."/>
        </authorList>
    </citation>
    <scope>NUCLEOTIDE SEQUENCE [LARGE SCALE GENOMIC DNA]</scope>
    <source>
        <strain evidence="3">cv. WT478/WT964</strain>
        <tissue evidence="2">Leaves</tissue>
    </source>
</reference>
<feature type="compositionally biased region" description="Low complexity" evidence="1">
    <location>
        <begin position="71"/>
        <end position="110"/>
    </location>
</feature>
<feature type="compositionally biased region" description="Basic and acidic residues" evidence="1">
    <location>
        <begin position="115"/>
        <end position="146"/>
    </location>
</feature>